<accession>A0A9R1UXW0</accession>
<name>A0A9R1UXW0_LACSA</name>
<gene>
    <name evidence="1" type="ORF">LSAT_V11C700384010</name>
</gene>
<dbReference type="AlphaFoldDB" id="A0A9R1UXW0"/>
<protein>
    <submittedName>
        <fullName evidence="1">Uncharacterized protein</fullName>
    </submittedName>
</protein>
<dbReference type="Proteomes" id="UP000235145">
    <property type="component" value="Unassembled WGS sequence"/>
</dbReference>
<comment type="caution">
    <text evidence="1">The sequence shown here is derived from an EMBL/GenBank/DDBJ whole genome shotgun (WGS) entry which is preliminary data.</text>
</comment>
<evidence type="ECO:0000313" key="2">
    <source>
        <dbReference type="Proteomes" id="UP000235145"/>
    </source>
</evidence>
<reference evidence="1 2" key="1">
    <citation type="journal article" date="2017" name="Nat. Commun.">
        <title>Genome assembly with in vitro proximity ligation data and whole-genome triplication in lettuce.</title>
        <authorList>
            <person name="Reyes-Chin-Wo S."/>
            <person name="Wang Z."/>
            <person name="Yang X."/>
            <person name="Kozik A."/>
            <person name="Arikit S."/>
            <person name="Song C."/>
            <person name="Xia L."/>
            <person name="Froenicke L."/>
            <person name="Lavelle D.O."/>
            <person name="Truco M.J."/>
            <person name="Xia R."/>
            <person name="Zhu S."/>
            <person name="Xu C."/>
            <person name="Xu H."/>
            <person name="Xu X."/>
            <person name="Cox K."/>
            <person name="Korf I."/>
            <person name="Meyers B.C."/>
            <person name="Michelmore R.W."/>
        </authorList>
    </citation>
    <scope>NUCLEOTIDE SEQUENCE [LARGE SCALE GENOMIC DNA]</scope>
    <source>
        <strain evidence="2">cv. Salinas</strain>
        <tissue evidence="1">Seedlings</tissue>
    </source>
</reference>
<proteinExistence type="predicted"/>
<keyword evidence="2" id="KW-1185">Reference proteome</keyword>
<organism evidence="1 2">
    <name type="scientific">Lactuca sativa</name>
    <name type="common">Garden lettuce</name>
    <dbReference type="NCBI Taxonomy" id="4236"/>
    <lineage>
        <taxon>Eukaryota</taxon>
        <taxon>Viridiplantae</taxon>
        <taxon>Streptophyta</taxon>
        <taxon>Embryophyta</taxon>
        <taxon>Tracheophyta</taxon>
        <taxon>Spermatophyta</taxon>
        <taxon>Magnoliopsida</taxon>
        <taxon>eudicotyledons</taxon>
        <taxon>Gunneridae</taxon>
        <taxon>Pentapetalae</taxon>
        <taxon>asterids</taxon>
        <taxon>campanulids</taxon>
        <taxon>Asterales</taxon>
        <taxon>Asteraceae</taxon>
        <taxon>Cichorioideae</taxon>
        <taxon>Cichorieae</taxon>
        <taxon>Lactucinae</taxon>
        <taxon>Lactuca</taxon>
    </lineage>
</organism>
<sequence length="104" mass="12319">MSVFFQNAFAIDSTIWPGNSMPFWIMDKLVLHRVLFVKIIQFPFWHMSFNQFTTHSLRKQNKTIMGKLPIQHGGIMMISMNISGRSFIFVTNYSYFIYFSEAYT</sequence>
<dbReference type="EMBL" id="NBSK02000007">
    <property type="protein sequence ID" value="KAJ0194790.1"/>
    <property type="molecule type" value="Genomic_DNA"/>
</dbReference>
<evidence type="ECO:0000313" key="1">
    <source>
        <dbReference type="EMBL" id="KAJ0194790.1"/>
    </source>
</evidence>